<accession>A0A4C1ZXX3</accession>
<sequence>MDTRNSEVLPMGRHASLGSKIGIGYAMEGDRWRGTWSVLFSRVMRLQERGPSPSSPLGSCREAWNAIPTRWFRAGGVVNDNLLQCGNKNP</sequence>
<organism evidence="1 2">
    <name type="scientific">Eumeta variegata</name>
    <name type="common">Bagworm moth</name>
    <name type="synonym">Eumeta japonica</name>
    <dbReference type="NCBI Taxonomy" id="151549"/>
    <lineage>
        <taxon>Eukaryota</taxon>
        <taxon>Metazoa</taxon>
        <taxon>Ecdysozoa</taxon>
        <taxon>Arthropoda</taxon>
        <taxon>Hexapoda</taxon>
        <taxon>Insecta</taxon>
        <taxon>Pterygota</taxon>
        <taxon>Neoptera</taxon>
        <taxon>Endopterygota</taxon>
        <taxon>Lepidoptera</taxon>
        <taxon>Glossata</taxon>
        <taxon>Ditrysia</taxon>
        <taxon>Tineoidea</taxon>
        <taxon>Psychidae</taxon>
        <taxon>Oiketicinae</taxon>
        <taxon>Eumeta</taxon>
    </lineage>
</organism>
<dbReference type="Proteomes" id="UP000299102">
    <property type="component" value="Unassembled WGS sequence"/>
</dbReference>
<protein>
    <submittedName>
        <fullName evidence="1">Uncharacterized protein</fullName>
    </submittedName>
</protein>
<comment type="caution">
    <text evidence="1">The sequence shown here is derived from an EMBL/GenBank/DDBJ whole genome shotgun (WGS) entry which is preliminary data.</text>
</comment>
<proteinExistence type="predicted"/>
<evidence type="ECO:0000313" key="2">
    <source>
        <dbReference type="Proteomes" id="UP000299102"/>
    </source>
</evidence>
<keyword evidence="2" id="KW-1185">Reference proteome</keyword>
<evidence type="ECO:0000313" key="1">
    <source>
        <dbReference type="EMBL" id="GBP91849.1"/>
    </source>
</evidence>
<gene>
    <name evidence="1" type="ORF">EVAR_68892_1</name>
</gene>
<name>A0A4C1ZXX3_EUMVA</name>
<dbReference type="EMBL" id="BGZK01002216">
    <property type="protein sequence ID" value="GBP91849.1"/>
    <property type="molecule type" value="Genomic_DNA"/>
</dbReference>
<dbReference type="AlphaFoldDB" id="A0A4C1ZXX3"/>
<reference evidence="1 2" key="1">
    <citation type="journal article" date="2019" name="Commun. Biol.">
        <title>The bagworm genome reveals a unique fibroin gene that provides high tensile strength.</title>
        <authorList>
            <person name="Kono N."/>
            <person name="Nakamura H."/>
            <person name="Ohtoshi R."/>
            <person name="Tomita M."/>
            <person name="Numata K."/>
            <person name="Arakawa K."/>
        </authorList>
    </citation>
    <scope>NUCLEOTIDE SEQUENCE [LARGE SCALE GENOMIC DNA]</scope>
</reference>